<sequence length="422" mass="49197">MYAPLKIGSIIMRYLALITCVLLSVSVNAAKTMDLNFGQSYAMESNYLEGGKRNYYINLPSGYSGSKKEYPVLYVLDGQMHFPSAVAIQHSLGASTDVPEMIIVGIENAYPDRKDLVWQKKDAYISFLSKELIPLIDNKYRTKKERIVFGWEMGSYFSSYLLLHKSQLFDGAISSNGGFVDKKLIKKFESLEVKKDRYLYLVNSIQDIYSIDYTNSAVEALNEHPNQHLVWESELLNNETHSSLPYLAMFNGLRYFYHNYNSYEFYSIKQYEDLGGIPALKKYFKARAKRFGFPEGIDNSTKDTLIWLAWKRDNFKYFDFFMSEFKDVLKTQRYQSEYWQNRLGQYYLKYNRYDKAIEFFNRGRNEFEETARVYHGLGQAYLGKDNKKLAIEYFKIAVDIATKNSDDNLGNYQSDLDNAEKG</sequence>
<proteinExistence type="predicted"/>
<dbReference type="InterPro" id="IPR011990">
    <property type="entry name" value="TPR-like_helical_dom_sf"/>
</dbReference>
<organism evidence="3 5">
    <name type="scientific">Pseudoalteromonas citrea</name>
    <dbReference type="NCBI Taxonomy" id="43655"/>
    <lineage>
        <taxon>Bacteria</taxon>
        <taxon>Pseudomonadati</taxon>
        <taxon>Pseudomonadota</taxon>
        <taxon>Gammaproteobacteria</taxon>
        <taxon>Alteromonadales</taxon>
        <taxon>Pseudoalteromonadaceae</taxon>
        <taxon>Pseudoalteromonas</taxon>
    </lineage>
</organism>
<reference evidence="4 5" key="1">
    <citation type="submission" date="2017-12" db="EMBL/GenBank/DDBJ databases">
        <authorList>
            <person name="Paulsen S."/>
            <person name="Gram L.K."/>
        </authorList>
    </citation>
    <scope>NUCLEOTIDE SEQUENCE [LARGE SCALE GENOMIC DNA]</scope>
    <source>
        <strain evidence="3 5">S2231</strain>
        <strain evidence="2 4">S2233</strain>
    </source>
</reference>
<dbReference type="Gene3D" id="1.25.40.10">
    <property type="entry name" value="Tetratricopeptide repeat domain"/>
    <property type="match status" value="1"/>
</dbReference>
<gene>
    <name evidence="3" type="ORF">CWB96_22495</name>
    <name evidence="2" type="ORF">CWB97_13440</name>
</gene>
<comment type="caution">
    <text evidence="3">The sequence shown here is derived from an EMBL/GenBank/DDBJ whole genome shotgun (WGS) entry which is preliminary data.</text>
</comment>
<dbReference type="SUPFAM" id="SSF53474">
    <property type="entry name" value="alpha/beta-Hydrolases"/>
    <property type="match status" value="1"/>
</dbReference>
<evidence type="ECO:0000313" key="5">
    <source>
        <dbReference type="Proteomes" id="UP000307706"/>
    </source>
</evidence>
<protein>
    <submittedName>
        <fullName evidence="3">Esterase</fullName>
    </submittedName>
</protein>
<dbReference type="InterPro" id="IPR029058">
    <property type="entry name" value="AB_hydrolase_fold"/>
</dbReference>
<name>A0A5S3XDP0_9GAMM</name>
<dbReference type="SUPFAM" id="SSF48452">
    <property type="entry name" value="TPR-like"/>
    <property type="match status" value="1"/>
</dbReference>
<reference evidence="5" key="2">
    <citation type="submission" date="2019-06" db="EMBL/GenBank/DDBJ databases">
        <title>Co-occurence of chitin degradation, pigmentation and bioactivity in marine Pseudoalteromonas.</title>
        <authorList>
            <person name="Sonnenschein E.C."/>
            <person name="Bech P.K."/>
        </authorList>
    </citation>
    <scope>NUCLEOTIDE SEQUENCE [LARGE SCALE GENOMIC DNA]</scope>
    <source>
        <strain evidence="5">S2231</strain>
    </source>
</reference>
<evidence type="ECO:0000313" key="3">
    <source>
        <dbReference type="EMBL" id="TMP51181.1"/>
    </source>
</evidence>
<dbReference type="SMART" id="SM00028">
    <property type="entry name" value="TPR"/>
    <property type="match status" value="2"/>
</dbReference>
<evidence type="ECO:0000313" key="2">
    <source>
        <dbReference type="EMBL" id="TMP41959.1"/>
    </source>
</evidence>
<dbReference type="PANTHER" id="PTHR48098:SF6">
    <property type="entry name" value="FERRI-BACILLIBACTIN ESTERASE BESA"/>
    <property type="match status" value="1"/>
</dbReference>
<feature type="repeat" description="TPR" evidence="1">
    <location>
        <begin position="371"/>
        <end position="404"/>
    </location>
</feature>
<evidence type="ECO:0000256" key="1">
    <source>
        <dbReference type="PROSITE-ProRule" id="PRU00339"/>
    </source>
</evidence>
<accession>A0A5S3XDP0</accession>
<dbReference type="PROSITE" id="PS50005">
    <property type="entry name" value="TPR"/>
    <property type="match status" value="1"/>
</dbReference>
<dbReference type="Pfam" id="PF13181">
    <property type="entry name" value="TPR_8"/>
    <property type="match status" value="1"/>
</dbReference>
<keyword evidence="1" id="KW-0802">TPR repeat</keyword>
<dbReference type="InterPro" id="IPR000801">
    <property type="entry name" value="Esterase-like"/>
</dbReference>
<dbReference type="AlphaFoldDB" id="A0A5S3XDP0"/>
<dbReference type="OrthoDB" id="9784036at2"/>
<dbReference type="EMBL" id="PNCK01000046">
    <property type="protein sequence ID" value="TMP41959.1"/>
    <property type="molecule type" value="Genomic_DNA"/>
</dbReference>
<dbReference type="InterPro" id="IPR019734">
    <property type="entry name" value="TPR_rpt"/>
</dbReference>
<dbReference type="Proteomes" id="UP000307706">
    <property type="component" value="Unassembled WGS sequence"/>
</dbReference>
<evidence type="ECO:0000313" key="4">
    <source>
        <dbReference type="Proteomes" id="UP000305730"/>
    </source>
</evidence>
<keyword evidence="4" id="KW-1185">Reference proteome</keyword>
<dbReference type="InterPro" id="IPR050583">
    <property type="entry name" value="Mycobacterial_A85_antigen"/>
</dbReference>
<dbReference type="Pfam" id="PF00756">
    <property type="entry name" value="Esterase"/>
    <property type="match status" value="1"/>
</dbReference>
<dbReference type="EMBL" id="PNCL01000223">
    <property type="protein sequence ID" value="TMP51181.1"/>
    <property type="molecule type" value="Genomic_DNA"/>
</dbReference>
<dbReference type="Proteomes" id="UP000305730">
    <property type="component" value="Unassembled WGS sequence"/>
</dbReference>
<reference evidence="3" key="3">
    <citation type="submission" date="2019-09" db="EMBL/GenBank/DDBJ databases">
        <title>Co-occurence of chitin degradation, pigmentation and bioactivity in marine Pseudoalteromonas.</title>
        <authorList>
            <person name="Sonnenschein E.C."/>
            <person name="Bech P.K."/>
        </authorList>
    </citation>
    <scope>NUCLEOTIDE SEQUENCE</scope>
    <source>
        <strain evidence="3">S2231</strain>
        <strain evidence="2 4">S2233</strain>
    </source>
</reference>
<dbReference type="Gene3D" id="3.40.50.1820">
    <property type="entry name" value="alpha/beta hydrolase"/>
    <property type="match status" value="1"/>
</dbReference>
<dbReference type="PANTHER" id="PTHR48098">
    <property type="entry name" value="ENTEROCHELIN ESTERASE-RELATED"/>
    <property type="match status" value="1"/>
</dbReference>